<dbReference type="EMBL" id="LNFO01003880">
    <property type="protein sequence ID" value="KUF82004.1"/>
    <property type="molecule type" value="Genomic_DNA"/>
</dbReference>
<organism evidence="1 2">
    <name type="scientific">Phytophthora nicotianae</name>
    <name type="common">Potato buckeye rot agent</name>
    <name type="synonym">Phytophthora parasitica</name>
    <dbReference type="NCBI Taxonomy" id="4792"/>
    <lineage>
        <taxon>Eukaryota</taxon>
        <taxon>Sar</taxon>
        <taxon>Stramenopiles</taxon>
        <taxon>Oomycota</taxon>
        <taxon>Peronosporomycetes</taxon>
        <taxon>Peronosporales</taxon>
        <taxon>Peronosporaceae</taxon>
        <taxon>Phytophthora</taxon>
    </lineage>
</organism>
<name>A0A0W8CD77_PHYNI</name>
<protein>
    <submittedName>
        <fullName evidence="1">Uncharacterized protein</fullName>
    </submittedName>
</protein>
<dbReference type="OrthoDB" id="128436at2759"/>
<dbReference type="Proteomes" id="UP000052943">
    <property type="component" value="Unassembled WGS sequence"/>
</dbReference>
<evidence type="ECO:0000313" key="2">
    <source>
        <dbReference type="Proteomes" id="UP000052943"/>
    </source>
</evidence>
<evidence type="ECO:0000313" key="1">
    <source>
        <dbReference type="EMBL" id="KUF82004.1"/>
    </source>
</evidence>
<gene>
    <name evidence="1" type="ORF">AM587_10002006</name>
</gene>
<accession>A0A0W8CD77</accession>
<dbReference type="AlphaFoldDB" id="A0A0W8CD77"/>
<comment type="caution">
    <text evidence="1">The sequence shown here is derived from an EMBL/GenBank/DDBJ whole genome shotgun (WGS) entry which is preliminary data.</text>
</comment>
<reference evidence="1 2" key="1">
    <citation type="submission" date="2015-11" db="EMBL/GenBank/DDBJ databases">
        <title>Genomes and virulence difference between two physiological races of Phytophthora nicotianae.</title>
        <authorList>
            <person name="Liu H."/>
            <person name="Ma X."/>
            <person name="Yu H."/>
            <person name="Fang D."/>
            <person name="Li Y."/>
            <person name="Wang X."/>
            <person name="Wang W."/>
            <person name="Dong Y."/>
            <person name="Xiao B."/>
        </authorList>
    </citation>
    <scope>NUCLEOTIDE SEQUENCE [LARGE SCALE GENOMIC DNA]</scope>
    <source>
        <strain evidence="2">race 0</strain>
    </source>
</reference>
<proteinExistence type="predicted"/>
<sequence length="273" mass="31141">MSQHKRQLFTTIDELREFIQINDTSLPAHCGSVRIQARLLWFEPQTVAGTRVLRLYLGEQQDPEPFEQQRQWLFLATSDDWNVAKVASLRWLSRTSSLIAVVGGFDQAASSSVNGANATTHGLRITVEEAKKKTMSQHKRQLFTTIDELREFIQINDTSLPAHCGSVRIQARLLWFEPQTVAGTRVLRLYLGEQQDPEPFEQQRQEYQKAQREDEFETNQFLITLSLYEIAPDHPALPSPGSVIAFNPTKLKLYRNCCQVRATLSGITTVIEP</sequence>